<feature type="compositionally biased region" description="Pro residues" evidence="1">
    <location>
        <begin position="179"/>
        <end position="189"/>
    </location>
</feature>
<dbReference type="AlphaFoldDB" id="A0A8H9L2B5"/>
<evidence type="ECO:0000256" key="1">
    <source>
        <dbReference type="SAM" id="MobiDB-lite"/>
    </source>
</evidence>
<feature type="compositionally biased region" description="Low complexity" evidence="1">
    <location>
        <begin position="197"/>
        <end position="218"/>
    </location>
</feature>
<sequence>MTETAKFYTKARRIPMLVGKLPSGGRIWGGPYTITQVGAGAVVAFALWRTAPLWAQLGGFMNIVVAVGLVVGTVWATGKLPSSGRNPLSFVMDAMNLTSSPGRLVGGQVTLPKPRVLTHRVMVVVPATTTAPLPPSALVRPDGAPAPAVVVQPVPTELLPELTARGPADATLEGRRLDAPPPTSRPAAPPGGGTPAGGAQPARRSPADWAAAAAAATAERQRSELTGVGELLAGRPASPDRTDRTDQPTPRED</sequence>
<name>A0A8H9L2B5_9MICO</name>
<feature type="transmembrane region" description="Helical" evidence="2">
    <location>
        <begin position="27"/>
        <end position="48"/>
    </location>
</feature>
<organism evidence="3 4">
    <name type="scientific">Promicromonospora citrea</name>
    <dbReference type="NCBI Taxonomy" id="43677"/>
    <lineage>
        <taxon>Bacteria</taxon>
        <taxon>Bacillati</taxon>
        <taxon>Actinomycetota</taxon>
        <taxon>Actinomycetes</taxon>
        <taxon>Micrococcales</taxon>
        <taxon>Promicromonosporaceae</taxon>
        <taxon>Promicromonospora</taxon>
    </lineage>
</organism>
<reference evidence="3" key="2">
    <citation type="submission" date="2020-09" db="EMBL/GenBank/DDBJ databases">
        <authorList>
            <person name="Sun Q."/>
            <person name="Ohkuma M."/>
        </authorList>
    </citation>
    <scope>NUCLEOTIDE SEQUENCE</scope>
    <source>
        <strain evidence="3">JCM 3051</strain>
    </source>
</reference>
<keyword evidence="2" id="KW-1133">Transmembrane helix</keyword>
<dbReference type="EMBL" id="BMPT01000001">
    <property type="protein sequence ID" value="GGM12133.1"/>
    <property type="molecule type" value="Genomic_DNA"/>
</dbReference>
<dbReference type="RefSeq" id="WP_171108097.1">
    <property type="nucleotide sequence ID" value="NZ_BMPT01000001.1"/>
</dbReference>
<gene>
    <name evidence="3" type="ORF">GCM10010102_04920</name>
</gene>
<keyword evidence="2" id="KW-0472">Membrane</keyword>
<accession>A0A8H9L2B5</accession>
<comment type="caution">
    <text evidence="3">The sequence shown here is derived from an EMBL/GenBank/DDBJ whole genome shotgun (WGS) entry which is preliminary data.</text>
</comment>
<keyword evidence="4" id="KW-1185">Reference proteome</keyword>
<evidence type="ECO:0000313" key="4">
    <source>
        <dbReference type="Proteomes" id="UP000655589"/>
    </source>
</evidence>
<evidence type="ECO:0000313" key="3">
    <source>
        <dbReference type="EMBL" id="GGM12133.1"/>
    </source>
</evidence>
<protein>
    <submittedName>
        <fullName evidence="3">Uncharacterized protein</fullName>
    </submittedName>
</protein>
<evidence type="ECO:0000256" key="2">
    <source>
        <dbReference type="SAM" id="Phobius"/>
    </source>
</evidence>
<feature type="compositionally biased region" description="Basic and acidic residues" evidence="1">
    <location>
        <begin position="238"/>
        <end position="253"/>
    </location>
</feature>
<keyword evidence="2" id="KW-0812">Transmembrane</keyword>
<dbReference type="Proteomes" id="UP000655589">
    <property type="component" value="Unassembled WGS sequence"/>
</dbReference>
<proteinExistence type="predicted"/>
<feature type="transmembrane region" description="Helical" evidence="2">
    <location>
        <begin position="54"/>
        <end position="76"/>
    </location>
</feature>
<reference evidence="3" key="1">
    <citation type="journal article" date="2014" name="Int. J. Syst. Evol. Microbiol.">
        <title>Complete genome sequence of Corynebacterium casei LMG S-19264T (=DSM 44701T), isolated from a smear-ripened cheese.</title>
        <authorList>
            <consortium name="US DOE Joint Genome Institute (JGI-PGF)"/>
            <person name="Walter F."/>
            <person name="Albersmeier A."/>
            <person name="Kalinowski J."/>
            <person name="Ruckert C."/>
        </authorList>
    </citation>
    <scope>NUCLEOTIDE SEQUENCE</scope>
    <source>
        <strain evidence="3">JCM 3051</strain>
    </source>
</reference>
<feature type="region of interest" description="Disordered" evidence="1">
    <location>
        <begin position="171"/>
        <end position="253"/>
    </location>
</feature>